<dbReference type="InterPro" id="IPR050202">
    <property type="entry name" value="Cyt/Deoxycyt_deaminase"/>
</dbReference>
<evidence type="ECO:0000256" key="4">
    <source>
        <dbReference type="ARBA" id="ARBA00022833"/>
    </source>
</evidence>
<evidence type="ECO:0000256" key="3">
    <source>
        <dbReference type="ARBA" id="ARBA00022801"/>
    </source>
</evidence>
<dbReference type="CDD" id="cd01283">
    <property type="entry name" value="cytidine_deaminase"/>
    <property type="match status" value="1"/>
</dbReference>
<dbReference type="RefSeq" id="WP_377341444.1">
    <property type="nucleotide sequence ID" value="NZ_JBHLUE010000017.1"/>
</dbReference>
<dbReference type="PROSITE" id="PS00903">
    <property type="entry name" value="CYT_DCMP_DEAMINASES_1"/>
    <property type="match status" value="1"/>
</dbReference>
<comment type="similarity">
    <text evidence="1">Belongs to the cytidine and deoxycytidylate deaminase family.</text>
</comment>
<keyword evidence="2" id="KW-0479">Metal-binding</keyword>
<evidence type="ECO:0000256" key="1">
    <source>
        <dbReference type="ARBA" id="ARBA00006576"/>
    </source>
</evidence>
<keyword evidence="7" id="KW-1185">Reference proteome</keyword>
<gene>
    <name evidence="6" type="ORF">ACFFHU_21045</name>
</gene>
<evidence type="ECO:0000259" key="5">
    <source>
        <dbReference type="PROSITE" id="PS51747"/>
    </source>
</evidence>
<dbReference type="Pfam" id="PF00383">
    <property type="entry name" value="dCMP_cyt_deam_1"/>
    <property type="match status" value="1"/>
</dbReference>
<organism evidence="6 7">
    <name type="scientific">Plantactinospora siamensis</name>
    <dbReference type="NCBI Taxonomy" id="555372"/>
    <lineage>
        <taxon>Bacteria</taxon>
        <taxon>Bacillati</taxon>
        <taxon>Actinomycetota</taxon>
        <taxon>Actinomycetes</taxon>
        <taxon>Micromonosporales</taxon>
        <taxon>Micromonosporaceae</taxon>
        <taxon>Plantactinospora</taxon>
    </lineage>
</organism>
<dbReference type="SUPFAM" id="SSF53927">
    <property type="entry name" value="Cytidine deaminase-like"/>
    <property type="match status" value="1"/>
</dbReference>
<reference evidence="6 7" key="1">
    <citation type="submission" date="2024-09" db="EMBL/GenBank/DDBJ databases">
        <authorList>
            <person name="Sun Q."/>
            <person name="Mori K."/>
        </authorList>
    </citation>
    <scope>NUCLEOTIDE SEQUENCE [LARGE SCALE GENOMIC DNA]</scope>
    <source>
        <strain evidence="6 7">TBRC 2205</strain>
    </source>
</reference>
<dbReference type="InterPro" id="IPR016193">
    <property type="entry name" value="Cytidine_deaminase-like"/>
</dbReference>
<dbReference type="PROSITE" id="PS51747">
    <property type="entry name" value="CYT_DCMP_DEAMINASES_2"/>
    <property type="match status" value="1"/>
</dbReference>
<dbReference type="InterPro" id="IPR016192">
    <property type="entry name" value="APOBEC/CMP_deaminase_Zn-bd"/>
</dbReference>
<dbReference type="Gene3D" id="3.40.140.10">
    <property type="entry name" value="Cytidine Deaminase, domain 2"/>
    <property type="match status" value="1"/>
</dbReference>
<keyword evidence="3" id="KW-0378">Hydrolase</keyword>
<sequence length="126" mass="12965">MELTERALVQAAGAVARLRTAAGRHAVATAVLSADGRVFTGVDVRHDAAGACAEVVAVGTAATQGVRELSAIVTVGDRGRELREPCPGCRRLLADWFPGIRVVLGTPDELRAVPVEELAAGQSPAA</sequence>
<keyword evidence="4" id="KW-0862">Zinc</keyword>
<evidence type="ECO:0000313" key="7">
    <source>
        <dbReference type="Proteomes" id="UP001589894"/>
    </source>
</evidence>
<comment type="caution">
    <text evidence="6">The sequence shown here is derived from an EMBL/GenBank/DDBJ whole genome shotgun (WGS) entry which is preliminary data.</text>
</comment>
<feature type="domain" description="CMP/dCMP-type deaminase" evidence="5">
    <location>
        <begin position="3"/>
        <end position="126"/>
    </location>
</feature>
<dbReference type="PANTHER" id="PTHR11644:SF2">
    <property type="entry name" value="CYTIDINE DEAMINASE"/>
    <property type="match status" value="1"/>
</dbReference>
<accession>A0ABV6P1P6</accession>
<dbReference type="Proteomes" id="UP001589894">
    <property type="component" value="Unassembled WGS sequence"/>
</dbReference>
<evidence type="ECO:0000313" key="6">
    <source>
        <dbReference type="EMBL" id="MFC0566614.1"/>
    </source>
</evidence>
<name>A0ABV6P1P6_9ACTN</name>
<dbReference type="PANTHER" id="PTHR11644">
    <property type="entry name" value="CYTIDINE DEAMINASE"/>
    <property type="match status" value="1"/>
</dbReference>
<protein>
    <submittedName>
        <fullName evidence="6">Cytidine deaminase</fullName>
    </submittedName>
</protein>
<proteinExistence type="inferred from homology"/>
<dbReference type="EMBL" id="JBHLUE010000017">
    <property type="protein sequence ID" value="MFC0566614.1"/>
    <property type="molecule type" value="Genomic_DNA"/>
</dbReference>
<dbReference type="InterPro" id="IPR002125">
    <property type="entry name" value="CMP_dCMP_dom"/>
</dbReference>
<evidence type="ECO:0000256" key="2">
    <source>
        <dbReference type="ARBA" id="ARBA00022723"/>
    </source>
</evidence>